<name>A0A2S2QCQ0_9HEMI</name>
<keyword evidence="1" id="KW-0548">Nucleotidyltransferase</keyword>
<proteinExistence type="predicted"/>
<evidence type="ECO:0000313" key="1">
    <source>
        <dbReference type="EMBL" id="MBY75524.1"/>
    </source>
</evidence>
<dbReference type="GO" id="GO:0003964">
    <property type="term" value="F:RNA-directed DNA polymerase activity"/>
    <property type="evidence" value="ECO:0007669"/>
    <property type="project" value="UniProtKB-KW"/>
</dbReference>
<dbReference type="EMBL" id="GGMS01006321">
    <property type="protein sequence ID" value="MBY75524.1"/>
    <property type="molecule type" value="Transcribed_RNA"/>
</dbReference>
<dbReference type="AlphaFoldDB" id="A0A2S2QCQ0"/>
<organism evidence="1">
    <name type="scientific">Sipha flava</name>
    <name type="common">yellow sugarcane aphid</name>
    <dbReference type="NCBI Taxonomy" id="143950"/>
    <lineage>
        <taxon>Eukaryota</taxon>
        <taxon>Metazoa</taxon>
        <taxon>Ecdysozoa</taxon>
        <taxon>Arthropoda</taxon>
        <taxon>Hexapoda</taxon>
        <taxon>Insecta</taxon>
        <taxon>Pterygota</taxon>
        <taxon>Neoptera</taxon>
        <taxon>Paraneoptera</taxon>
        <taxon>Hemiptera</taxon>
        <taxon>Sternorrhyncha</taxon>
        <taxon>Aphidomorpha</taxon>
        <taxon>Aphidoidea</taxon>
        <taxon>Aphididae</taxon>
        <taxon>Sipha</taxon>
    </lineage>
</organism>
<keyword evidence="1" id="KW-0808">Transferase</keyword>
<reference evidence="1" key="1">
    <citation type="submission" date="2018-04" db="EMBL/GenBank/DDBJ databases">
        <title>Transcriptome assembly of Sipha flava.</title>
        <authorList>
            <person name="Scully E.D."/>
            <person name="Geib S.M."/>
            <person name="Palmer N.A."/>
            <person name="Koch K."/>
            <person name="Bradshaw J."/>
            <person name="Heng-Moss T."/>
            <person name="Sarath G."/>
        </authorList>
    </citation>
    <scope>NUCLEOTIDE SEQUENCE</scope>
</reference>
<keyword evidence="1" id="KW-0695">RNA-directed DNA polymerase</keyword>
<gene>
    <name evidence="1" type="primary">RTase_61</name>
    <name evidence="1" type="ORF">g.119381</name>
</gene>
<protein>
    <submittedName>
        <fullName evidence="1">Putative RNA-directed DNA polymerase</fullName>
    </submittedName>
</protein>
<sequence>MVSNYGVMPKISNLNKIQTFQNLTLRKLLNAPPYVSNITIHSDLKMKTVQEEAKAHYKRFHNRISSNKNPLILNLTVPTIPGNLPRRLKRSWCRDLLDSPC</sequence>
<accession>A0A2S2QCQ0</accession>